<dbReference type="InterPro" id="IPR046348">
    <property type="entry name" value="SIS_dom_sf"/>
</dbReference>
<evidence type="ECO:0000256" key="3">
    <source>
        <dbReference type="ARBA" id="ARBA00023163"/>
    </source>
</evidence>
<feature type="domain" description="SIS" evidence="5">
    <location>
        <begin position="117"/>
        <end position="257"/>
    </location>
</feature>
<dbReference type="RefSeq" id="WP_242875425.1">
    <property type="nucleotide sequence ID" value="NZ_FMKA01000001.1"/>
</dbReference>
<dbReference type="Pfam" id="PF01380">
    <property type="entry name" value="SIS"/>
    <property type="match status" value="1"/>
</dbReference>
<gene>
    <name evidence="6" type="ORF">SAMN05421730_1001347</name>
</gene>
<dbReference type="PROSITE" id="PS51071">
    <property type="entry name" value="HTH_RPIR"/>
    <property type="match status" value="1"/>
</dbReference>
<dbReference type="CDD" id="cd05013">
    <property type="entry name" value="SIS_RpiR"/>
    <property type="match status" value="1"/>
</dbReference>
<dbReference type="GO" id="GO:0003677">
    <property type="term" value="F:DNA binding"/>
    <property type="evidence" value="ECO:0007669"/>
    <property type="project" value="UniProtKB-KW"/>
</dbReference>
<evidence type="ECO:0000313" key="6">
    <source>
        <dbReference type="EMBL" id="SCP95141.1"/>
    </source>
</evidence>
<dbReference type="EMBL" id="FMKA01000001">
    <property type="protein sequence ID" value="SCP95141.1"/>
    <property type="molecule type" value="Genomic_DNA"/>
</dbReference>
<proteinExistence type="predicted"/>
<dbReference type="GO" id="GO:1901135">
    <property type="term" value="P:carbohydrate derivative metabolic process"/>
    <property type="evidence" value="ECO:0007669"/>
    <property type="project" value="InterPro"/>
</dbReference>
<dbReference type="GO" id="GO:0097367">
    <property type="term" value="F:carbohydrate derivative binding"/>
    <property type="evidence" value="ECO:0007669"/>
    <property type="project" value="InterPro"/>
</dbReference>
<dbReference type="STRING" id="1619234.SAMN05421730_1001347"/>
<dbReference type="InterPro" id="IPR009057">
    <property type="entry name" value="Homeodomain-like_sf"/>
</dbReference>
<dbReference type="SUPFAM" id="SSF46689">
    <property type="entry name" value="Homeodomain-like"/>
    <property type="match status" value="1"/>
</dbReference>
<evidence type="ECO:0000313" key="7">
    <source>
        <dbReference type="Proteomes" id="UP000199315"/>
    </source>
</evidence>
<sequence>MDHFDVVVIRHIIESYDSLTNVEKSIAEFFMENNERTDFSSKAIAARLFVSEASLSRFAKKCGYKGFREFIYDYERSFDYSQRNSNINELTKRVLDIYQNLLNKTVKLVDESQMNRIAKMLSESSQVYVMGMGSSGIAADEFQLRFMRLGLRVVAVKDSHRIKMNAALADENTLVIAISISGRTKDILEGMKIAKERKARVLFITAGRHEEYADTCDELLSIASTANLEGGTMISPQFPILVMTDIFYTYFLNTDFYYKSAKHRETVSALTRGDDFG</sequence>
<keyword evidence="2 6" id="KW-0238">DNA-binding</keyword>
<evidence type="ECO:0000259" key="4">
    <source>
        <dbReference type="PROSITE" id="PS51071"/>
    </source>
</evidence>
<dbReference type="PANTHER" id="PTHR30514:SF21">
    <property type="entry name" value="RPIR-FAMILY TRANSCRIPTIONAL REGULATOR"/>
    <property type="match status" value="1"/>
</dbReference>
<dbReference type="Gene3D" id="3.40.50.10490">
    <property type="entry name" value="Glucose-6-phosphate isomerase like protein, domain 1"/>
    <property type="match status" value="1"/>
</dbReference>
<dbReference type="PANTHER" id="PTHR30514">
    <property type="entry name" value="GLUCOKINASE"/>
    <property type="match status" value="1"/>
</dbReference>
<dbReference type="Gene3D" id="1.10.10.10">
    <property type="entry name" value="Winged helix-like DNA-binding domain superfamily/Winged helix DNA-binding domain"/>
    <property type="match status" value="1"/>
</dbReference>
<dbReference type="InterPro" id="IPR035472">
    <property type="entry name" value="RpiR-like_SIS"/>
</dbReference>
<evidence type="ECO:0000259" key="5">
    <source>
        <dbReference type="PROSITE" id="PS51464"/>
    </source>
</evidence>
<dbReference type="InterPro" id="IPR036388">
    <property type="entry name" value="WH-like_DNA-bd_sf"/>
</dbReference>
<dbReference type="InterPro" id="IPR047640">
    <property type="entry name" value="RpiR-like"/>
</dbReference>
<dbReference type="GO" id="GO:0003700">
    <property type="term" value="F:DNA-binding transcription factor activity"/>
    <property type="evidence" value="ECO:0007669"/>
    <property type="project" value="InterPro"/>
</dbReference>
<feature type="domain" description="HTH rpiR-type" evidence="4">
    <location>
        <begin position="6"/>
        <end position="81"/>
    </location>
</feature>
<reference evidence="6 7" key="1">
    <citation type="submission" date="2016-09" db="EMBL/GenBank/DDBJ databases">
        <authorList>
            <person name="Capua I."/>
            <person name="De Benedictis P."/>
            <person name="Joannis T."/>
            <person name="Lombin L.H."/>
            <person name="Cattoli G."/>
        </authorList>
    </citation>
    <scope>NUCLEOTIDE SEQUENCE [LARGE SCALE GENOMIC DNA]</scope>
    <source>
        <strain evidence="6 7">GluBS11</strain>
    </source>
</reference>
<dbReference type="InterPro" id="IPR001347">
    <property type="entry name" value="SIS_dom"/>
</dbReference>
<evidence type="ECO:0000256" key="1">
    <source>
        <dbReference type="ARBA" id="ARBA00023015"/>
    </source>
</evidence>
<dbReference type="InterPro" id="IPR000281">
    <property type="entry name" value="HTH_RpiR"/>
</dbReference>
<keyword evidence="3" id="KW-0804">Transcription</keyword>
<dbReference type="Proteomes" id="UP000199315">
    <property type="component" value="Unassembled WGS sequence"/>
</dbReference>
<dbReference type="SUPFAM" id="SSF53697">
    <property type="entry name" value="SIS domain"/>
    <property type="match status" value="1"/>
</dbReference>
<dbReference type="AlphaFoldDB" id="A0A1D3TP41"/>
<dbReference type="Pfam" id="PF01418">
    <property type="entry name" value="HTH_6"/>
    <property type="match status" value="1"/>
</dbReference>
<accession>A0A1D3TP41</accession>
<keyword evidence="1" id="KW-0805">Transcription regulation</keyword>
<protein>
    <submittedName>
        <fullName evidence="6">DNA-binding transcriptional regulator, MurR/RpiR family, contains HTH and SIS domains</fullName>
    </submittedName>
</protein>
<dbReference type="PROSITE" id="PS51464">
    <property type="entry name" value="SIS"/>
    <property type="match status" value="1"/>
</dbReference>
<name>A0A1D3TP41_9FIRM</name>
<keyword evidence="7" id="KW-1185">Reference proteome</keyword>
<evidence type="ECO:0000256" key="2">
    <source>
        <dbReference type="ARBA" id="ARBA00023125"/>
    </source>
</evidence>
<organism evidence="6 7">
    <name type="scientific">Anaerobium acetethylicum</name>
    <dbReference type="NCBI Taxonomy" id="1619234"/>
    <lineage>
        <taxon>Bacteria</taxon>
        <taxon>Bacillati</taxon>
        <taxon>Bacillota</taxon>
        <taxon>Clostridia</taxon>
        <taxon>Lachnospirales</taxon>
        <taxon>Lachnospiraceae</taxon>
        <taxon>Anaerobium</taxon>
    </lineage>
</organism>